<keyword evidence="1" id="KW-0472">Membrane</keyword>
<reference evidence="2 3" key="1">
    <citation type="submission" date="2024-08" db="EMBL/GenBank/DDBJ databases">
        <authorList>
            <person name="Cucini C."/>
            <person name="Frati F."/>
        </authorList>
    </citation>
    <scope>NUCLEOTIDE SEQUENCE [LARGE SCALE GENOMIC DNA]</scope>
</reference>
<organism evidence="2 3">
    <name type="scientific">Orchesella dallaii</name>
    <dbReference type="NCBI Taxonomy" id="48710"/>
    <lineage>
        <taxon>Eukaryota</taxon>
        <taxon>Metazoa</taxon>
        <taxon>Ecdysozoa</taxon>
        <taxon>Arthropoda</taxon>
        <taxon>Hexapoda</taxon>
        <taxon>Collembola</taxon>
        <taxon>Entomobryomorpha</taxon>
        <taxon>Entomobryoidea</taxon>
        <taxon>Orchesellidae</taxon>
        <taxon>Orchesellinae</taxon>
        <taxon>Orchesella</taxon>
    </lineage>
</organism>
<name>A0ABP1RVC8_9HEXA</name>
<accession>A0ABP1RVC8</accession>
<dbReference type="EMBL" id="CAXLJM020000111">
    <property type="protein sequence ID" value="CAL8136668.1"/>
    <property type="molecule type" value="Genomic_DNA"/>
</dbReference>
<evidence type="ECO:0000313" key="2">
    <source>
        <dbReference type="EMBL" id="CAL8136668.1"/>
    </source>
</evidence>
<feature type="transmembrane region" description="Helical" evidence="1">
    <location>
        <begin position="353"/>
        <end position="373"/>
    </location>
</feature>
<feature type="transmembrane region" description="Helical" evidence="1">
    <location>
        <begin position="323"/>
        <end position="347"/>
    </location>
</feature>
<evidence type="ECO:0000256" key="1">
    <source>
        <dbReference type="SAM" id="Phobius"/>
    </source>
</evidence>
<proteinExistence type="predicted"/>
<feature type="transmembrane region" description="Helical" evidence="1">
    <location>
        <begin position="187"/>
        <end position="212"/>
    </location>
</feature>
<dbReference type="Proteomes" id="UP001642540">
    <property type="component" value="Unassembled WGS sequence"/>
</dbReference>
<feature type="transmembrane region" description="Helical" evidence="1">
    <location>
        <begin position="45"/>
        <end position="67"/>
    </location>
</feature>
<keyword evidence="1" id="KW-1133">Transmembrane helix</keyword>
<feature type="transmembrane region" description="Helical" evidence="1">
    <location>
        <begin position="79"/>
        <end position="99"/>
    </location>
</feature>
<feature type="transmembrane region" description="Helical" evidence="1">
    <location>
        <begin position="136"/>
        <end position="158"/>
    </location>
</feature>
<evidence type="ECO:0000313" key="3">
    <source>
        <dbReference type="Proteomes" id="UP001642540"/>
    </source>
</evidence>
<keyword evidence="3" id="KW-1185">Reference proteome</keyword>
<evidence type="ECO:0008006" key="4">
    <source>
        <dbReference type="Google" id="ProtNLM"/>
    </source>
</evidence>
<sequence>MELGQAFINVHLLQQKFIDLPFHFHKESSKLKANVKLQTRWKMPIWHVGSVMMILFFIFSISHLISLRKFPTNEVAEEAVVYALCSGASLLGIITCYTMEHDPDYVTQLTTETLWAGGIKYKGPPSLKRIPQFPEMFGYGSAAAFHFMPIVAAVFPILRDYDPFSLFFKDILCFSELLRRLMASVTFGIFVAAGAPAICIELLLLASAIVVFGKLLKHLEKLNQNEFYQLDQEGVDWFQQLVTKLLNKLPVSNRVWNTEKLEFHRQGNRSNCPMWFDNSIITPIFQKYKDQPNRHVNQKFREQLHVHNQLYIIMTSCNYAARLFFPLFAFLGITISVAMNYAVIMLYGKIELYLYLFACFIDIICFVLIFFFCHYGAMPLMQSTGFIEFWQGKKMGKAEMKSARAMLPIACMLGHFFSAKKGTSLDIMSNILDYTVSFIVL</sequence>
<protein>
    <recommendedName>
        <fullName evidence="4">Odorant receptor</fullName>
    </recommendedName>
</protein>
<gene>
    <name evidence="2" type="ORF">ODALV1_LOCUS26555</name>
</gene>
<comment type="caution">
    <text evidence="2">The sequence shown here is derived from an EMBL/GenBank/DDBJ whole genome shotgun (WGS) entry which is preliminary data.</text>
</comment>
<keyword evidence="1" id="KW-0812">Transmembrane</keyword>